<evidence type="ECO:0000313" key="1">
    <source>
        <dbReference type="EMBL" id="CAD8846647.1"/>
    </source>
</evidence>
<protein>
    <submittedName>
        <fullName evidence="1">Uncharacterized protein</fullName>
    </submittedName>
</protein>
<name>A0A7S1A978_NOCSC</name>
<sequence>MTVLHPMSLDSGVLEWLLALAALPWSFFGRHARQAMFGANTCVFEECQTPADVVCRRWICGKADGGGVDQKWSTTASGSFTPRGPMRRWNGERRALSVVLPGRTRTVRLGIPKCA</sequence>
<dbReference type="AlphaFoldDB" id="A0A7S1A978"/>
<proteinExistence type="predicted"/>
<organism evidence="1">
    <name type="scientific">Noctiluca scintillans</name>
    <name type="common">Sea sparkle</name>
    <name type="synonym">Red tide dinoflagellate</name>
    <dbReference type="NCBI Taxonomy" id="2966"/>
    <lineage>
        <taxon>Eukaryota</taxon>
        <taxon>Sar</taxon>
        <taxon>Alveolata</taxon>
        <taxon>Dinophyceae</taxon>
        <taxon>Noctilucales</taxon>
        <taxon>Noctilucaceae</taxon>
        <taxon>Noctiluca</taxon>
    </lineage>
</organism>
<reference evidence="1" key="1">
    <citation type="submission" date="2021-01" db="EMBL/GenBank/DDBJ databases">
        <authorList>
            <person name="Corre E."/>
            <person name="Pelletier E."/>
            <person name="Niang G."/>
            <person name="Scheremetjew M."/>
            <person name="Finn R."/>
            <person name="Kale V."/>
            <person name="Holt S."/>
            <person name="Cochrane G."/>
            <person name="Meng A."/>
            <person name="Brown T."/>
            <person name="Cohen L."/>
        </authorList>
    </citation>
    <scope>NUCLEOTIDE SEQUENCE</scope>
</reference>
<accession>A0A7S1A978</accession>
<gene>
    <name evidence="1" type="ORF">NSCI0253_LOCUS20997</name>
</gene>
<dbReference type="EMBL" id="HBFQ01029819">
    <property type="protein sequence ID" value="CAD8846647.1"/>
    <property type="molecule type" value="Transcribed_RNA"/>
</dbReference>